<feature type="non-terminal residue" evidence="1">
    <location>
        <position position="51"/>
    </location>
</feature>
<sequence>MDKLPAYQLVTGIDIENNEFSKTSTKKTKRFLYKGRLDVAYNSYMYFLIST</sequence>
<proteinExistence type="predicted"/>
<dbReference type="AlphaFoldDB" id="X0XD39"/>
<organism evidence="1">
    <name type="scientific">marine sediment metagenome</name>
    <dbReference type="NCBI Taxonomy" id="412755"/>
    <lineage>
        <taxon>unclassified sequences</taxon>
        <taxon>metagenomes</taxon>
        <taxon>ecological metagenomes</taxon>
    </lineage>
</organism>
<evidence type="ECO:0000313" key="1">
    <source>
        <dbReference type="EMBL" id="GAG41094.1"/>
    </source>
</evidence>
<accession>X0XD39</accession>
<reference evidence="1" key="1">
    <citation type="journal article" date="2014" name="Front. Microbiol.">
        <title>High frequency of phylogenetically diverse reductive dehalogenase-homologous genes in deep subseafloor sedimentary metagenomes.</title>
        <authorList>
            <person name="Kawai M."/>
            <person name="Futagami T."/>
            <person name="Toyoda A."/>
            <person name="Takaki Y."/>
            <person name="Nishi S."/>
            <person name="Hori S."/>
            <person name="Arai W."/>
            <person name="Tsubouchi T."/>
            <person name="Morono Y."/>
            <person name="Uchiyama I."/>
            <person name="Ito T."/>
            <person name="Fujiyama A."/>
            <person name="Inagaki F."/>
            <person name="Takami H."/>
        </authorList>
    </citation>
    <scope>NUCLEOTIDE SEQUENCE</scope>
    <source>
        <strain evidence="1">Expedition CK06-06</strain>
    </source>
</reference>
<gene>
    <name evidence="1" type="ORF">S01H1_66031</name>
</gene>
<dbReference type="EMBL" id="BARS01043639">
    <property type="protein sequence ID" value="GAG41094.1"/>
    <property type="molecule type" value="Genomic_DNA"/>
</dbReference>
<name>X0XD39_9ZZZZ</name>
<comment type="caution">
    <text evidence="1">The sequence shown here is derived from an EMBL/GenBank/DDBJ whole genome shotgun (WGS) entry which is preliminary data.</text>
</comment>
<protein>
    <submittedName>
        <fullName evidence="1">Uncharacterized protein</fullName>
    </submittedName>
</protein>